<evidence type="ECO:0000313" key="1">
    <source>
        <dbReference type="EMBL" id="EFP96990.1"/>
    </source>
</evidence>
<dbReference type="AlphaFoldDB" id="E3BJ64"/>
<name>E3BJ64_9VIBR</name>
<gene>
    <name evidence="1" type="ORF">VIBC2010_20280</name>
</gene>
<proteinExistence type="predicted"/>
<keyword evidence="2" id="KW-1185">Reference proteome</keyword>
<organism evidence="1 2">
    <name type="scientific">Vibrio caribbeanicus ATCC BAA-2122</name>
    <dbReference type="NCBI Taxonomy" id="796620"/>
    <lineage>
        <taxon>Bacteria</taxon>
        <taxon>Pseudomonadati</taxon>
        <taxon>Pseudomonadota</taxon>
        <taxon>Gammaproteobacteria</taxon>
        <taxon>Vibrionales</taxon>
        <taxon>Vibrionaceae</taxon>
        <taxon>Vibrio</taxon>
    </lineage>
</organism>
<accession>E3BJ64</accession>
<comment type="caution">
    <text evidence="1">The sequence shown here is derived from an EMBL/GenBank/DDBJ whole genome shotgun (WGS) entry which is preliminary data.</text>
</comment>
<protein>
    <submittedName>
        <fullName evidence="1">Uncharacterized protein</fullName>
    </submittedName>
</protein>
<dbReference type="EMBL" id="AEIU01000068">
    <property type="protein sequence ID" value="EFP96990.1"/>
    <property type="molecule type" value="Genomic_DNA"/>
</dbReference>
<sequence>MNGNIQVSRIVAGLCVFSFHTEICFFSMEGAETRNCSFESIEGDYTL</sequence>
<reference evidence="1 2" key="1">
    <citation type="journal article" date="2012" name="Int. J. Syst. Evol. Microbiol.">
        <title>Vibrio caribbeanicus sp. nov., isolated from the marine sponge Scleritoderma cyanea.</title>
        <authorList>
            <person name="Hoffmann M."/>
            <person name="Monday S.R."/>
            <person name="Allard M.W."/>
            <person name="Strain E.A."/>
            <person name="Whittaker P."/>
            <person name="Naum M."/>
            <person name="McCarthy P.J."/>
            <person name="Lopez J.V."/>
            <person name="Fischer M."/>
            <person name="Brown E.W."/>
        </authorList>
    </citation>
    <scope>NUCLEOTIDE SEQUENCE [LARGE SCALE GENOMIC DNA]</scope>
    <source>
        <strain evidence="1 2">ATCC BAA-2122</strain>
    </source>
</reference>
<evidence type="ECO:0000313" key="2">
    <source>
        <dbReference type="Proteomes" id="UP000002943"/>
    </source>
</evidence>
<dbReference type="Proteomes" id="UP000002943">
    <property type="component" value="Unassembled WGS sequence"/>
</dbReference>